<dbReference type="Pfam" id="PF26259">
    <property type="entry name" value="DUF8063"/>
    <property type="match status" value="1"/>
</dbReference>
<evidence type="ECO:0000313" key="3">
    <source>
        <dbReference type="EMBL" id="SFB91502.1"/>
    </source>
</evidence>
<feature type="region of interest" description="Disordered" evidence="1">
    <location>
        <begin position="435"/>
        <end position="488"/>
    </location>
</feature>
<keyword evidence="4" id="KW-1185">Reference proteome</keyword>
<dbReference type="InterPro" id="IPR058376">
    <property type="entry name" value="DUF8063"/>
</dbReference>
<reference evidence="4" key="1">
    <citation type="submission" date="2016-10" db="EMBL/GenBank/DDBJ databases">
        <authorList>
            <person name="Varghese N."/>
            <person name="Submissions S."/>
        </authorList>
    </citation>
    <scope>NUCLEOTIDE SEQUENCE [LARGE SCALE GENOMIC DNA]</scope>
    <source>
        <strain evidence="4">DSM 13078</strain>
    </source>
</reference>
<dbReference type="EMBL" id="FOKW01000003">
    <property type="protein sequence ID" value="SFB91502.1"/>
    <property type="molecule type" value="Genomic_DNA"/>
</dbReference>
<feature type="transmembrane region" description="Helical" evidence="2">
    <location>
        <begin position="223"/>
        <end position="240"/>
    </location>
</feature>
<evidence type="ECO:0000313" key="4">
    <source>
        <dbReference type="Proteomes" id="UP000199161"/>
    </source>
</evidence>
<dbReference type="AlphaFoldDB" id="A0A1I1EXW8"/>
<name>A0A1I1EXW8_NATHA</name>
<evidence type="ECO:0000256" key="2">
    <source>
        <dbReference type="SAM" id="Phobius"/>
    </source>
</evidence>
<sequence length="488" mass="52306">MTQTHRRRWIPTTSSIAHYTLVIALIGTLTLGVGVADPVSAQQNETVTNETATDDTPDELIYQFESGAELQSVTYDNGTAYIQLASPDRPTTVAIGEGALEESGSFNFKTIRLRSEEERLVTLDVRDQAVVITSGDDGYYHEGDVGVSVVDRPTNELIQIGALSGVVGSIIALALVIGQLRRRHSNTYEELYSDRRVKIEEDPVEGIYEWLLRALKNTAESKLRIALVGALVLVFVGMAAGTVPTPGEIWSGLSDTQRLLVAGSLGASVVALGPVYLLVKRIWDPDREFVLDLDSKDVYRAADGDKSGSVATYSAPPERIDDLEVDGQLTTLSTPGGRCHLVRGMDPEANEAEGNPPYLHDDREVSIEADRIEANRQTLTDLAQIGRDLIAAMSTFRVTADAAAVRDIDANIRHTLSAGGDSLEDVLQQAVEGTRYEGTYQPDPGDKDVEEPDSPDANPTPDGEKTGSSEGGPAVDADSGGSTGGEPA</sequence>
<gene>
    <name evidence="3" type="ORF">SAMN05444422_1036</name>
</gene>
<protein>
    <submittedName>
        <fullName evidence="3">Uncharacterized protein</fullName>
    </submittedName>
</protein>
<keyword evidence="2" id="KW-1133">Transmembrane helix</keyword>
<feature type="transmembrane region" description="Helical" evidence="2">
    <location>
        <begin position="260"/>
        <end position="279"/>
    </location>
</feature>
<organism evidence="3 4">
    <name type="scientific">Natronobacterium haloterrestre</name>
    <name type="common">Halobiforma haloterrestris</name>
    <dbReference type="NCBI Taxonomy" id="148448"/>
    <lineage>
        <taxon>Archaea</taxon>
        <taxon>Methanobacteriati</taxon>
        <taxon>Methanobacteriota</taxon>
        <taxon>Stenosarchaea group</taxon>
        <taxon>Halobacteria</taxon>
        <taxon>Halobacteriales</taxon>
        <taxon>Natrialbaceae</taxon>
        <taxon>Natronobacterium</taxon>
    </lineage>
</organism>
<feature type="transmembrane region" description="Helical" evidence="2">
    <location>
        <begin position="157"/>
        <end position="177"/>
    </location>
</feature>
<dbReference type="Proteomes" id="UP000199161">
    <property type="component" value="Unassembled WGS sequence"/>
</dbReference>
<evidence type="ECO:0000256" key="1">
    <source>
        <dbReference type="SAM" id="MobiDB-lite"/>
    </source>
</evidence>
<proteinExistence type="predicted"/>
<keyword evidence="2" id="KW-0812">Transmembrane</keyword>
<accession>A0A1I1EXW8</accession>
<keyword evidence="2" id="KW-0472">Membrane</keyword>